<dbReference type="Proteomes" id="UP000663874">
    <property type="component" value="Unassembled WGS sequence"/>
</dbReference>
<protein>
    <submittedName>
        <fullName evidence="1">Uncharacterized protein</fullName>
    </submittedName>
</protein>
<gene>
    <name evidence="1" type="ORF">FNK824_LOCUS29152</name>
</gene>
<feature type="non-terminal residue" evidence="1">
    <location>
        <position position="50"/>
    </location>
</feature>
<evidence type="ECO:0000313" key="1">
    <source>
        <dbReference type="EMBL" id="CAF4059086.1"/>
    </source>
</evidence>
<proteinExistence type="predicted"/>
<comment type="caution">
    <text evidence="1">The sequence shown here is derived from an EMBL/GenBank/DDBJ whole genome shotgun (WGS) entry which is preliminary data.</text>
</comment>
<sequence>MRDLILYHIPTSGHSQSTMLGAFAARSSQIDYGERKIIGELLLNYQSSSV</sequence>
<reference evidence="1" key="1">
    <citation type="submission" date="2021-02" db="EMBL/GenBank/DDBJ databases">
        <authorList>
            <person name="Nowell W R."/>
        </authorList>
    </citation>
    <scope>NUCLEOTIDE SEQUENCE</scope>
</reference>
<evidence type="ECO:0000313" key="2">
    <source>
        <dbReference type="Proteomes" id="UP000663874"/>
    </source>
</evidence>
<dbReference type="AlphaFoldDB" id="A0A819T0W3"/>
<organism evidence="1 2">
    <name type="scientific">Rotaria sordida</name>
    <dbReference type="NCBI Taxonomy" id="392033"/>
    <lineage>
        <taxon>Eukaryota</taxon>
        <taxon>Metazoa</taxon>
        <taxon>Spiralia</taxon>
        <taxon>Gnathifera</taxon>
        <taxon>Rotifera</taxon>
        <taxon>Eurotatoria</taxon>
        <taxon>Bdelloidea</taxon>
        <taxon>Philodinida</taxon>
        <taxon>Philodinidae</taxon>
        <taxon>Rotaria</taxon>
    </lineage>
</organism>
<dbReference type="EMBL" id="CAJOBE010008336">
    <property type="protein sequence ID" value="CAF4059086.1"/>
    <property type="molecule type" value="Genomic_DNA"/>
</dbReference>
<name>A0A819T0W3_9BILA</name>
<accession>A0A819T0W3</accession>